<evidence type="ECO:0000313" key="4">
    <source>
        <dbReference type="EMBL" id="TFB75867.1"/>
    </source>
</evidence>
<dbReference type="InterPro" id="IPR009362">
    <property type="entry name" value="YhcG_C"/>
</dbReference>
<dbReference type="EMBL" id="SOEY01000007">
    <property type="protein sequence ID" value="TFB75867.1"/>
    <property type="molecule type" value="Genomic_DNA"/>
</dbReference>
<feature type="domain" description="YhcG PDDEXK nuclease" evidence="2">
    <location>
        <begin position="195"/>
        <end position="351"/>
    </location>
</feature>
<dbReference type="InterPro" id="IPR053148">
    <property type="entry name" value="PD-DEXK-like_domain"/>
</dbReference>
<proteinExistence type="predicted"/>
<dbReference type="InterPro" id="IPR041527">
    <property type="entry name" value="YhcG_N"/>
</dbReference>
<evidence type="ECO:0000259" key="3">
    <source>
        <dbReference type="Pfam" id="PF17761"/>
    </source>
</evidence>
<dbReference type="AlphaFoldDB" id="A0A4R8V1T6"/>
<dbReference type="Pfam" id="PF06250">
    <property type="entry name" value="YhcG_C"/>
    <property type="match status" value="1"/>
</dbReference>
<dbReference type="OrthoDB" id="9801263at2"/>
<dbReference type="InterPro" id="IPR011856">
    <property type="entry name" value="tRNA_endonuc-like_dom_sf"/>
</dbReference>
<gene>
    <name evidence="4" type="ORF">E3O06_04300</name>
</gene>
<dbReference type="PANTHER" id="PTHR30547">
    <property type="entry name" value="UNCHARACTERIZED PROTEIN YHCG-RELATED"/>
    <property type="match status" value="1"/>
</dbReference>
<name>A0A4R8V1T6_9MICO</name>
<feature type="region of interest" description="Disordered" evidence="1">
    <location>
        <begin position="1"/>
        <end position="23"/>
    </location>
</feature>
<reference evidence="4 5" key="1">
    <citation type="submission" date="2019-03" db="EMBL/GenBank/DDBJ databases">
        <title>Genomics of glacier-inhabiting Cryobacterium strains.</title>
        <authorList>
            <person name="Liu Q."/>
            <person name="Xin Y.-H."/>
        </authorList>
    </citation>
    <scope>NUCLEOTIDE SEQUENCE [LARGE SCALE GENOMIC DNA]</scope>
    <source>
        <strain evidence="4 5">HLT2-23</strain>
    </source>
</reference>
<evidence type="ECO:0000259" key="2">
    <source>
        <dbReference type="Pfam" id="PF06250"/>
    </source>
</evidence>
<protein>
    <submittedName>
        <fullName evidence="4">DUF1016 domain-containing protein</fullName>
    </submittedName>
</protein>
<dbReference type="PANTHER" id="PTHR30547:SF0">
    <property type="entry name" value="BLR8175 PROTEIN"/>
    <property type="match status" value="1"/>
</dbReference>
<feature type="compositionally biased region" description="Polar residues" evidence="1">
    <location>
        <begin position="1"/>
        <end position="22"/>
    </location>
</feature>
<evidence type="ECO:0000313" key="5">
    <source>
        <dbReference type="Proteomes" id="UP000298173"/>
    </source>
</evidence>
<feature type="domain" description="YhcG N-terminal" evidence="3">
    <location>
        <begin position="40"/>
        <end position="174"/>
    </location>
</feature>
<sequence>MRSTNEPTDAEANATNNASFPSTPARVAMPDWYQTLLDAITQRVNVGRLGATTAVNRELAATNWTIGWLILDRQSEEGWGSGVIERLSTDLKAAFPGSGGFSPRNLRYMRTFAAAWPSYPILQRVAELPWRHQIVLVEKLDDPDIRLWYAAAAVEYGWSRVILAHQIDARLIEREGKAITNFAATLPPADSDMAQQATKDPYVFDFLAMTDRRNERELETQLVTHVQKFLVELGQGFAFVGEQVRLQVGGDEFFADLLFYHLQLRCYVVVELKSTAFSPGFVGQLGMYMAAVDDLLAHPDDKPTIGLLLCKTKNNVVAEYALRSSSMPIGVAEWKDAITDSLPEEFASSLPTIETIEAELAGEEISPDAHD</sequence>
<dbReference type="RefSeq" id="WP_134501764.1">
    <property type="nucleotide sequence ID" value="NZ_SOEY01000007.1"/>
</dbReference>
<keyword evidence="5" id="KW-1185">Reference proteome</keyword>
<dbReference type="Pfam" id="PF17761">
    <property type="entry name" value="DUF1016_N"/>
    <property type="match status" value="1"/>
</dbReference>
<dbReference type="Proteomes" id="UP000298173">
    <property type="component" value="Unassembled WGS sequence"/>
</dbReference>
<comment type="caution">
    <text evidence="4">The sequence shown here is derived from an EMBL/GenBank/DDBJ whole genome shotgun (WGS) entry which is preliminary data.</text>
</comment>
<evidence type="ECO:0000256" key="1">
    <source>
        <dbReference type="SAM" id="MobiDB-lite"/>
    </source>
</evidence>
<organism evidence="4 5">
    <name type="scientific">Cryobacterium glaciale</name>
    <dbReference type="NCBI Taxonomy" id="1259145"/>
    <lineage>
        <taxon>Bacteria</taxon>
        <taxon>Bacillati</taxon>
        <taxon>Actinomycetota</taxon>
        <taxon>Actinomycetes</taxon>
        <taxon>Micrococcales</taxon>
        <taxon>Microbacteriaceae</taxon>
        <taxon>Cryobacterium</taxon>
    </lineage>
</organism>
<dbReference type="Gene3D" id="3.40.1350.10">
    <property type="match status" value="1"/>
</dbReference>
<dbReference type="GO" id="GO:0003676">
    <property type="term" value="F:nucleic acid binding"/>
    <property type="evidence" value="ECO:0007669"/>
    <property type="project" value="InterPro"/>
</dbReference>
<accession>A0A4R8V1T6</accession>